<evidence type="ECO:0000313" key="1">
    <source>
        <dbReference type="EMBL" id="SEG87807.1"/>
    </source>
</evidence>
<name>A0A1H6DQX0_9ACTN</name>
<evidence type="ECO:0000313" key="2">
    <source>
        <dbReference type="Proteomes" id="UP000236754"/>
    </source>
</evidence>
<dbReference type="EMBL" id="FNVU01000018">
    <property type="protein sequence ID" value="SEG87807.1"/>
    <property type="molecule type" value="Genomic_DNA"/>
</dbReference>
<gene>
    <name evidence="1" type="ORF">SAMN05216223_118172</name>
</gene>
<dbReference type="Proteomes" id="UP000236754">
    <property type="component" value="Unassembled WGS sequence"/>
</dbReference>
<dbReference type="AlphaFoldDB" id="A0A1H6DQX0"/>
<sequence length="76" mass="8066">MHTNINSTTVQTVAQKALPGIPTSVIKASLPQVGWPTSDTMTAADWAKTVAFVNSLGALTQEAKVTSSNYTDKYLP</sequence>
<reference evidence="1 2" key="1">
    <citation type="submission" date="2016-10" db="EMBL/GenBank/DDBJ databases">
        <authorList>
            <person name="de Groot N.N."/>
        </authorList>
    </citation>
    <scope>NUCLEOTIDE SEQUENCE [LARGE SCALE GENOMIC DNA]</scope>
    <source>
        <strain evidence="1 2">CGMCC 4.2023</strain>
    </source>
</reference>
<protein>
    <submittedName>
        <fullName evidence="1">NitT/TauT family transport system substrate-binding protein</fullName>
    </submittedName>
</protein>
<organism evidence="1 2">
    <name type="scientific">Actinacidiphila yanglinensis</name>
    <dbReference type="NCBI Taxonomy" id="310779"/>
    <lineage>
        <taxon>Bacteria</taxon>
        <taxon>Bacillati</taxon>
        <taxon>Actinomycetota</taxon>
        <taxon>Actinomycetes</taxon>
        <taxon>Kitasatosporales</taxon>
        <taxon>Streptomycetaceae</taxon>
        <taxon>Actinacidiphila</taxon>
    </lineage>
</organism>
<keyword evidence="2" id="KW-1185">Reference proteome</keyword>
<proteinExistence type="predicted"/>
<accession>A0A1H6DQX0</accession>